<comment type="similarity">
    <text evidence="1 4">Belongs to the polyphosphate kinase 2 (PPK2) family. Class I subfamily.</text>
</comment>
<dbReference type="PANTHER" id="PTHR34383">
    <property type="entry name" value="POLYPHOSPHATE:AMP PHOSPHOTRANSFERASE-RELATED"/>
    <property type="match status" value="1"/>
</dbReference>
<keyword evidence="3 4" id="KW-0418">Kinase</keyword>
<dbReference type="Proteomes" id="UP000192393">
    <property type="component" value="Unassembled WGS sequence"/>
</dbReference>
<evidence type="ECO:0000256" key="3">
    <source>
        <dbReference type="ARBA" id="ARBA00022777"/>
    </source>
</evidence>
<dbReference type="STRING" id="1434700.SAMN06296427_10462"/>
<dbReference type="InterPro" id="IPR027417">
    <property type="entry name" value="P-loop_NTPase"/>
</dbReference>
<evidence type="ECO:0000256" key="2">
    <source>
        <dbReference type="ARBA" id="ARBA00022679"/>
    </source>
</evidence>
<dbReference type="RefSeq" id="WP_084016987.1">
    <property type="nucleotide sequence ID" value="NZ_FWXS01000004.1"/>
</dbReference>
<protein>
    <recommendedName>
        <fullName evidence="4">ADP/GDP-polyphosphate phosphotransferase</fullName>
        <ecNumber evidence="4">2.7.4.-</ecNumber>
    </recommendedName>
    <alternativeName>
        <fullName evidence="4">Polyphosphate kinase PPK2</fullName>
    </alternativeName>
</protein>
<dbReference type="EC" id="2.7.4.-" evidence="4"/>
<keyword evidence="7" id="KW-1185">Reference proteome</keyword>
<accession>A0A1W2AC19</accession>
<reference evidence="6 7" key="1">
    <citation type="submission" date="2017-04" db="EMBL/GenBank/DDBJ databases">
        <authorList>
            <person name="Afonso C.L."/>
            <person name="Miller P.J."/>
            <person name="Scott M.A."/>
            <person name="Spackman E."/>
            <person name="Goraichik I."/>
            <person name="Dimitrov K.M."/>
            <person name="Suarez D.L."/>
            <person name="Swayne D.E."/>
        </authorList>
    </citation>
    <scope>NUCLEOTIDE SEQUENCE [LARGE SCALE GENOMIC DNA]</scope>
    <source>
        <strain evidence="6 7">CGMCC 1.12708</strain>
    </source>
</reference>
<comment type="function">
    <text evidence="4">Uses inorganic polyphosphate (polyP) as a donor to convert GDP to GTP or ADP to ATP.</text>
</comment>
<feature type="domain" description="Polyphosphate kinase-2-related" evidence="5">
    <location>
        <begin position="35"/>
        <end position="258"/>
    </location>
</feature>
<evidence type="ECO:0000259" key="5">
    <source>
        <dbReference type="Pfam" id="PF03976"/>
    </source>
</evidence>
<dbReference type="AlphaFoldDB" id="A0A1W2AC19"/>
<dbReference type="InterPro" id="IPR022486">
    <property type="entry name" value="PPK2_PA0141"/>
</dbReference>
<organism evidence="6 7">
    <name type="scientific">Moheibacter sediminis</name>
    <dbReference type="NCBI Taxonomy" id="1434700"/>
    <lineage>
        <taxon>Bacteria</taxon>
        <taxon>Pseudomonadati</taxon>
        <taxon>Bacteroidota</taxon>
        <taxon>Flavobacteriia</taxon>
        <taxon>Flavobacteriales</taxon>
        <taxon>Weeksellaceae</taxon>
        <taxon>Moheibacter</taxon>
    </lineage>
</organism>
<proteinExistence type="inferred from homology"/>
<dbReference type="GO" id="GO:0006793">
    <property type="term" value="P:phosphorus metabolic process"/>
    <property type="evidence" value="ECO:0007669"/>
    <property type="project" value="InterPro"/>
</dbReference>
<dbReference type="GO" id="GO:0008976">
    <property type="term" value="F:polyphosphate kinase activity"/>
    <property type="evidence" value="ECO:0007669"/>
    <property type="project" value="UniProtKB-UniRule"/>
</dbReference>
<dbReference type="EMBL" id="FWXS01000004">
    <property type="protein sequence ID" value="SMC58216.1"/>
    <property type="molecule type" value="Genomic_DNA"/>
</dbReference>
<evidence type="ECO:0000256" key="4">
    <source>
        <dbReference type="RuleBase" id="RU369062"/>
    </source>
</evidence>
<keyword evidence="2 4" id="KW-0808">Transferase</keyword>
<gene>
    <name evidence="6" type="ORF">SAMN06296427_10462</name>
</gene>
<evidence type="ECO:0000313" key="7">
    <source>
        <dbReference type="Proteomes" id="UP000192393"/>
    </source>
</evidence>
<dbReference type="PIRSF" id="PIRSF028756">
    <property type="entry name" value="PPK2_prd"/>
    <property type="match status" value="1"/>
</dbReference>
<dbReference type="OrthoDB" id="9775224at2"/>
<evidence type="ECO:0000313" key="6">
    <source>
        <dbReference type="EMBL" id="SMC58216.1"/>
    </source>
</evidence>
<comment type="subunit">
    <text evidence="4">Homotetramer.</text>
</comment>
<dbReference type="NCBIfam" id="TIGR03707">
    <property type="entry name" value="PPK2_P_aer"/>
    <property type="match status" value="1"/>
</dbReference>
<name>A0A1W2AC19_9FLAO</name>
<dbReference type="SUPFAM" id="SSF52540">
    <property type="entry name" value="P-loop containing nucleoside triphosphate hydrolases"/>
    <property type="match status" value="1"/>
</dbReference>
<evidence type="ECO:0000256" key="1">
    <source>
        <dbReference type="ARBA" id="ARBA00009924"/>
    </source>
</evidence>
<dbReference type="InterPro" id="IPR016898">
    <property type="entry name" value="Polyphosphate_phosphotransfera"/>
</dbReference>
<sequence length="260" mass="30843">MAEFDLNDLEKISRSEEIIDLLVSKGIIKEKKFLKQLDYEKELNQLQYEMLRLQEFLITNKKKLLIIYEGRDAAGKGGTISRTIAKLNPKHFRVTALPKPTEIETQQWYFQRYIQQLPKQEEIVFFDRSWYNRAVVEPVFGFCTPEQHESFMSQVNLLEHLLIDDGVILIKFFLNISKEEQASRLADRQEDEMKQYKIGGLDKLAQEKWDDYTKYIDKMLKETSTEKSPWIEIKTDDKKEARLETMKYILNHVSGFKKSK</sequence>
<dbReference type="PANTHER" id="PTHR34383:SF1">
    <property type="entry name" value="ADP-POLYPHOSPHATE PHOSPHOTRANSFERASE"/>
    <property type="match status" value="1"/>
</dbReference>
<dbReference type="Gene3D" id="3.40.50.300">
    <property type="entry name" value="P-loop containing nucleotide triphosphate hydrolases"/>
    <property type="match status" value="1"/>
</dbReference>
<dbReference type="Pfam" id="PF03976">
    <property type="entry name" value="PPK2"/>
    <property type="match status" value="1"/>
</dbReference>
<dbReference type="InterPro" id="IPR022488">
    <property type="entry name" value="PPK2-related"/>
</dbReference>